<name>A0A0B1P187_UNCNE</name>
<dbReference type="InterPro" id="IPR036322">
    <property type="entry name" value="WD40_repeat_dom_sf"/>
</dbReference>
<dbReference type="InterPro" id="IPR015943">
    <property type="entry name" value="WD40/YVTN_repeat-like_dom_sf"/>
</dbReference>
<evidence type="ECO:0000313" key="4">
    <source>
        <dbReference type="Proteomes" id="UP000030854"/>
    </source>
</evidence>
<dbReference type="Gene3D" id="2.130.10.10">
    <property type="entry name" value="YVTN repeat-like/Quinoprotein amine dehydrogenase"/>
    <property type="match status" value="1"/>
</dbReference>
<dbReference type="InterPro" id="IPR001680">
    <property type="entry name" value="WD40_rpt"/>
</dbReference>
<dbReference type="SMART" id="SM00320">
    <property type="entry name" value="WD40"/>
    <property type="match status" value="2"/>
</dbReference>
<evidence type="ECO:0000256" key="2">
    <source>
        <dbReference type="ARBA" id="ARBA00022737"/>
    </source>
</evidence>
<dbReference type="STRING" id="52586.A0A0B1P187"/>
<dbReference type="Proteomes" id="UP000030854">
    <property type="component" value="Unassembled WGS sequence"/>
</dbReference>
<comment type="caution">
    <text evidence="3">The sequence shown here is derived from an EMBL/GenBank/DDBJ whole genome shotgun (WGS) entry which is preliminary data.</text>
</comment>
<sequence>MAIHETISNYQEDDNIGYLCSADSFEGLSTRILNQKIYKIRVIKPHSWKIPRKFINLIETETYGHDGSNDDCSSGEKSMYYQHYRPKNKKISAISRMPRIQNSPCPNGLGNQSTSPRTLDRFLPTRSSPEIATESFRANKDPCTLSTGERLTRNQLTNLDAFGFNRRSTPYPITSMRNPTRNFALGGRIVSGSGTFLTLQRNTSEFDPERRVSIGTVWRVGGLSPTTGILNGRRGPLGSNTSAPIYTTSFSSRPEFEDDEENLKNRLAEALSLDRTTRVFEYRYLLSAELCPKKTNWDQFDCKWVSEISPKGSKREDTCNLPLTPFKVLDAPNLRDDFYCSVLAYSATCHTLAVALGPLLYAWSEKRGVHLLNARSPNGAWLTSLAFSSESGKKCILGFGRSNGSLGLMSLFDSMLPRFEVKQPHAIACLIWRPHTTTRPSKSPINPRIAVKTEDLLVGDEIGHVYYYSIEWPESWEVARDGWSGSMTLLARISVHTQQICGLSFSADGSMFATGGNDNICCLFKTNEILNNVQQDRATEVVPGAGAQVSAHMEIRAGSEKYRWVHGAAVKAIAFCPWKEGLLATGGGSNDKCIHFYHASSGASLATISVSAQVTSLMWSNTRREICATFGYAQPEHPYRIAVFSWPDCKQVFAIPWEGEHRALYAIPYFGGPNESHTSRESGAGLSRTALEGCIVVASSDESIKFHEVWAGNKKTTATVKGLLGGSDVIEGLEIIDKEGEIIR</sequence>
<accession>A0A0B1P187</accession>
<organism evidence="3 4">
    <name type="scientific">Uncinula necator</name>
    <name type="common">Grape powdery mildew</name>
    <dbReference type="NCBI Taxonomy" id="52586"/>
    <lineage>
        <taxon>Eukaryota</taxon>
        <taxon>Fungi</taxon>
        <taxon>Dikarya</taxon>
        <taxon>Ascomycota</taxon>
        <taxon>Pezizomycotina</taxon>
        <taxon>Leotiomycetes</taxon>
        <taxon>Erysiphales</taxon>
        <taxon>Erysiphaceae</taxon>
        <taxon>Erysiphe</taxon>
    </lineage>
</organism>
<protein>
    <submittedName>
        <fullName evidence="3">Putative wd domain-containing protein</fullName>
    </submittedName>
</protein>
<dbReference type="GO" id="GO:0005680">
    <property type="term" value="C:anaphase-promoting complex"/>
    <property type="evidence" value="ECO:0007669"/>
    <property type="project" value="TreeGrafter"/>
</dbReference>
<dbReference type="GO" id="GO:1990757">
    <property type="term" value="F:ubiquitin ligase activator activity"/>
    <property type="evidence" value="ECO:0007669"/>
    <property type="project" value="TreeGrafter"/>
</dbReference>
<dbReference type="AlphaFoldDB" id="A0A0B1P187"/>
<keyword evidence="2" id="KW-0677">Repeat</keyword>
<dbReference type="EMBL" id="JNVN01003921">
    <property type="protein sequence ID" value="KHJ30589.1"/>
    <property type="molecule type" value="Genomic_DNA"/>
</dbReference>
<dbReference type="HOGENOM" id="CLU_014831_3_0_1"/>
<keyword evidence="4" id="KW-1185">Reference proteome</keyword>
<proteinExistence type="predicted"/>
<dbReference type="PANTHER" id="PTHR19918">
    <property type="entry name" value="CELL DIVISION CYCLE 20 CDC20 FIZZY -RELATED"/>
    <property type="match status" value="1"/>
</dbReference>
<dbReference type="OMA" id="IPWGPYG"/>
<dbReference type="Pfam" id="PF00400">
    <property type="entry name" value="WD40"/>
    <property type="match status" value="1"/>
</dbReference>
<evidence type="ECO:0000313" key="3">
    <source>
        <dbReference type="EMBL" id="KHJ30589.1"/>
    </source>
</evidence>
<dbReference type="GO" id="GO:0031145">
    <property type="term" value="P:anaphase-promoting complex-dependent catabolic process"/>
    <property type="evidence" value="ECO:0007669"/>
    <property type="project" value="TreeGrafter"/>
</dbReference>
<reference evidence="3 4" key="1">
    <citation type="journal article" date="2014" name="BMC Genomics">
        <title>Adaptive genomic structural variation in the grape powdery mildew pathogen, Erysiphe necator.</title>
        <authorList>
            <person name="Jones L."/>
            <person name="Riaz S."/>
            <person name="Morales-Cruz A."/>
            <person name="Amrine K.C."/>
            <person name="McGuire B."/>
            <person name="Gubler W.D."/>
            <person name="Walker M.A."/>
            <person name="Cantu D."/>
        </authorList>
    </citation>
    <scope>NUCLEOTIDE SEQUENCE [LARGE SCALE GENOMIC DNA]</scope>
    <source>
        <strain evidence="4">c</strain>
    </source>
</reference>
<dbReference type="GO" id="GO:0010997">
    <property type="term" value="F:anaphase-promoting complex binding"/>
    <property type="evidence" value="ECO:0007669"/>
    <property type="project" value="InterPro"/>
</dbReference>
<dbReference type="InterPro" id="IPR033010">
    <property type="entry name" value="Cdc20/Fizzy"/>
</dbReference>
<dbReference type="PANTHER" id="PTHR19918:SF5">
    <property type="entry name" value="MEIOSIS-SPECIFIC APC_C ACTIVATOR PROTEIN AMA1"/>
    <property type="match status" value="1"/>
</dbReference>
<evidence type="ECO:0000256" key="1">
    <source>
        <dbReference type="ARBA" id="ARBA00022574"/>
    </source>
</evidence>
<dbReference type="GO" id="GO:1905786">
    <property type="term" value="P:positive regulation of anaphase-promoting complex-dependent catabolic process"/>
    <property type="evidence" value="ECO:0007669"/>
    <property type="project" value="TreeGrafter"/>
</dbReference>
<keyword evidence="1" id="KW-0853">WD repeat</keyword>
<gene>
    <name evidence="3" type="ORF">EV44_g2713</name>
</gene>
<dbReference type="SUPFAM" id="SSF50978">
    <property type="entry name" value="WD40 repeat-like"/>
    <property type="match status" value="1"/>
</dbReference>